<reference evidence="4 5" key="1">
    <citation type="submission" date="2019-07" db="EMBL/GenBank/DDBJ databases">
        <title>Tomitella cavernea sp. nov., an actinomycete isolated from soil.</title>
        <authorList>
            <person name="Cheng J."/>
        </authorList>
    </citation>
    <scope>NUCLEOTIDE SEQUENCE [LARGE SCALE GENOMIC DNA]</scope>
    <source>
        <strain evidence="4 5">HY188</strain>
    </source>
</reference>
<dbReference type="SUPFAM" id="SSF51161">
    <property type="entry name" value="Trimeric LpxA-like enzymes"/>
    <property type="match status" value="1"/>
</dbReference>
<evidence type="ECO:0000313" key="4">
    <source>
        <dbReference type="EMBL" id="QDQ97845.1"/>
    </source>
</evidence>
<dbReference type="InterPro" id="IPR011004">
    <property type="entry name" value="Trimer_LpxA-like_sf"/>
</dbReference>
<dbReference type="EMBL" id="CP041765">
    <property type="protein sequence ID" value="QDQ97845.1"/>
    <property type="molecule type" value="Genomic_DNA"/>
</dbReference>
<protein>
    <submittedName>
        <fullName evidence="4">Sugar O-acetyltransferase</fullName>
    </submittedName>
</protein>
<dbReference type="OrthoDB" id="2643438at2"/>
<comment type="similarity">
    <text evidence="1">Belongs to the transferase hexapeptide repeat family.</text>
</comment>
<dbReference type="RefSeq" id="WP_143908939.1">
    <property type="nucleotide sequence ID" value="NZ_CP041765.1"/>
</dbReference>
<dbReference type="InterPro" id="IPR051159">
    <property type="entry name" value="Hexapeptide_acetyltransf"/>
</dbReference>
<dbReference type="Proteomes" id="UP000317344">
    <property type="component" value="Chromosome"/>
</dbReference>
<dbReference type="AlphaFoldDB" id="A0A516X446"/>
<dbReference type="PANTHER" id="PTHR23416">
    <property type="entry name" value="SIALIC ACID SYNTHASE-RELATED"/>
    <property type="match status" value="1"/>
</dbReference>
<evidence type="ECO:0000256" key="3">
    <source>
        <dbReference type="ARBA" id="ARBA00022737"/>
    </source>
</evidence>
<evidence type="ECO:0000256" key="1">
    <source>
        <dbReference type="ARBA" id="ARBA00007274"/>
    </source>
</evidence>
<keyword evidence="5" id="KW-1185">Reference proteome</keyword>
<proteinExistence type="inferred from homology"/>
<organism evidence="4 5">
    <name type="scientific">Tomitella fengzijianii</name>
    <dbReference type="NCBI Taxonomy" id="2597660"/>
    <lineage>
        <taxon>Bacteria</taxon>
        <taxon>Bacillati</taxon>
        <taxon>Actinomycetota</taxon>
        <taxon>Actinomycetes</taxon>
        <taxon>Mycobacteriales</taxon>
        <taxon>Tomitella</taxon>
    </lineage>
</organism>
<name>A0A516X446_9ACTN</name>
<accession>A0A516X446</accession>
<sequence>MRNQRLIRRRTPESRALAERTQVVMELTSRLNTLLHSDVEARTALLGQILGRPVPETLTLYPPFYCDHGLSLEFGEHVFVNQNCSFYDIGGISIGDWTMVGPGVTLTTAGHPVERARRFDGITAAPITIGADVWIGANATVAPGVRIGAGSVVAAGAVVAKDVPADHLVSSAGHIMRRDLAPATGPE</sequence>
<evidence type="ECO:0000256" key="2">
    <source>
        <dbReference type="ARBA" id="ARBA00022679"/>
    </source>
</evidence>
<dbReference type="PANTHER" id="PTHR23416:SF23">
    <property type="entry name" value="ACETYLTRANSFERASE C18B11.09C-RELATED"/>
    <property type="match status" value="1"/>
</dbReference>
<evidence type="ECO:0000313" key="5">
    <source>
        <dbReference type="Proteomes" id="UP000317344"/>
    </source>
</evidence>
<dbReference type="GO" id="GO:0005829">
    <property type="term" value="C:cytosol"/>
    <property type="evidence" value="ECO:0007669"/>
    <property type="project" value="TreeGrafter"/>
</dbReference>
<dbReference type="Gene3D" id="2.160.10.10">
    <property type="entry name" value="Hexapeptide repeat proteins"/>
    <property type="match status" value="1"/>
</dbReference>
<reference evidence="4 5" key="2">
    <citation type="submission" date="2019-07" db="EMBL/GenBank/DDBJ databases">
        <authorList>
            <person name="Huang Y."/>
        </authorList>
    </citation>
    <scope>NUCLEOTIDE SEQUENCE [LARGE SCALE GENOMIC DNA]</scope>
    <source>
        <strain evidence="4 5">HY188</strain>
    </source>
</reference>
<keyword evidence="3" id="KW-0677">Repeat</keyword>
<dbReference type="GO" id="GO:0008374">
    <property type="term" value="F:O-acyltransferase activity"/>
    <property type="evidence" value="ECO:0007669"/>
    <property type="project" value="TreeGrafter"/>
</dbReference>
<dbReference type="PROSITE" id="PS00101">
    <property type="entry name" value="HEXAPEP_TRANSFERASES"/>
    <property type="match status" value="1"/>
</dbReference>
<keyword evidence="2 4" id="KW-0808">Transferase</keyword>
<dbReference type="Pfam" id="PF00132">
    <property type="entry name" value="Hexapep"/>
    <property type="match status" value="1"/>
</dbReference>
<dbReference type="KEGG" id="toy:FO059_11605"/>
<dbReference type="InterPro" id="IPR001451">
    <property type="entry name" value="Hexapep"/>
</dbReference>
<dbReference type="InterPro" id="IPR018357">
    <property type="entry name" value="Hexapep_transf_CS"/>
</dbReference>
<gene>
    <name evidence="4" type="ORF">FO059_11605</name>
</gene>